<evidence type="ECO:0000256" key="1">
    <source>
        <dbReference type="ARBA" id="ARBA00017378"/>
    </source>
</evidence>
<dbReference type="PANTHER" id="PTHR43833">
    <property type="entry name" value="POTASSIUM CHANNEL PROTEIN 2-RELATED-RELATED"/>
    <property type="match status" value="1"/>
</dbReference>
<dbReference type="RefSeq" id="WP_146962504.1">
    <property type="nucleotide sequence ID" value="NZ_CP042467.1"/>
</dbReference>
<evidence type="ECO:0000256" key="5">
    <source>
        <dbReference type="ARBA" id="ARBA00023027"/>
    </source>
</evidence>
<dbReference type="GO" id="GO:0005886">
    <property type="term" value="C:plasma membrane"/>
    <property type="evidence" value="ECO:0007669"/>
    <property type="project" value="InterPro"/>
</dbReference>
<dbReference type="Proteomes" id="UP000321595">
    <property type="component" value="Chromosome"/>
</dbReference>
<dbReference type="KEGG" id="bbae:FRD01_18935"/>
<reference evidence="9 10" key="1">
    <citation type="submission" date="2019-08" db="EMBL/GenBank/DDBJ databases">
        <authorList>
            <person name="Liang Q."/>
        </authorList>
    </citation>
    <scope>NUCLEOTIDE SEQUENCE [LARGE SCALE GENOMIC DNA]</scope>
    <source>
        <strain evidence="9 10">V1718</strain>
    </source>
</reference>
<evidence type="ECO:0000259" key="8">
    <source>
        <dbReference type="PROSITE" id="PS51202"/>
    </source>
</evidence>
<gene>
    <name evidence="9" type="primary">trkA</name>
    <name evidence="9" type="ORF">FRD01_18935</name>
</gene>
<sequence length="468" mass="51290">MRTMKIVVVGAGQVGRSVASELAKVHDLVVIDSEAERLEDLRHSVDVMTIEGDGADLEILKEAGVPEADIIIASTDDDRVNILVCGIARMLSEELFTICRVADTAYLRSWEHTRKAFQVDLMVGSNFLTAQSIDNVLSEELARDVAYFDNGRIEMAEYVIPEDCELAAKQIKDTKIPEGVRLAAVFDGQKMEVATGATWMRAGNRVLVIGESEEVAGFGNRLARSQDSKLGKDPSKNRVKRWLKRKQKDNLNVFILGGGEVGLQTATLLEKRGLSPKLVESDAKRAELLARALPKSFVLNDDIKNPGFIRTEGLSRADLVIVCLSTDELNLFASVLALDVGAKKVVSVIHSIEFQPLFDRSGVELTFNPRTEVIKEIIRHTRGKRLDKIAFVEGHKGEVIQITLDENSALVGKPLQEATQDLPGKLVIGAASRNDVVIIPNGKTVLEPGDRLVVFLDTTDVAAMMEAL</sequence>
<dbReference type="Pfam" id="PF02080">
    <property type="entry name" value="TrkA_C"/>
    <property type="match status" value="2"/>
</dbReference>
<feature type="domain" description="RCK N-terminal" evidence="7">
    <location>
        <begin position="3"/>
        <end position="123"/>
    </location>
</feature>
<dbReference type="SUPFAM" id="SSF116726">
    <property type="entry name" value="TrkA C-terminal domain-like"/>
    <property type="match status" value="2"/>
</dbReference>
<dbReference type="Gene3D" id="3.30.70.1450">
    <property type="entry name" value="Regulator of K+ conductance, C-terminal domain"/>
    <property type="match status" value="2"/>
</dbReference>
<dbReference type="SUPFAM" id="SSF51735">
    <property type="entry name" value="NAD(P)-binding Rossmann-fold domains"/>
    <property type="match status" value="2"/>
</dbReference>
<dbReference type="PANTHER" id="PTHR43833:SF5">
    <property type="entry name" value="TRK SYSTEM POTASSIUM UPTAKE PROTEIN TRKA"/>
    <property type="match status" value="1"/>
</dbReference>
<organism evidence="9 10">
    <name type="scientific">Microvenator marinus</name>
    <dbReference type="NCBI Taxonomy" id="2600177"/>
    <lineage>
        <taxon>Bacteria</taxon>
        <taxon>Deltaproteobacteria</taxon>
        <taxon>Bradymonadales</taxon>
        <taxon>Microvenatoraceae</taxon>
        <taxon>Microvenator</taxon>
    </lineage>
</organism>
<dbReference type="NCBIfam" id="NF007039">
    <property type="entry name" value="PRK09496.3-2"/>
    <property type="match status" value="1"/>
</dbReference>
<protein>
    <recommendedName>
        <fullName evidence="1">Trk system potassium uptake protein TrkA</fullName>
    </recommendedName>
</protein>
<dbReference type="EMBL" id="CP042467">
    <property type="protein sequence ID" value="QED29271.1"/>
    <property type="molecule type" value="Genomic_DNA"/>
</dbReference>
<dbReference type="Pfam" id="PF02254">
    <property type="entry name" value="TrkA_N"/>
    <property type="match status" value="2"/>
</dbReference>
<name>A0A5B8XVS5_9DELT</name>
<keyword evidence="10" id="KW-1185">Reference proteome</keyword>
<accession>A0A5B8XVS5</accession>
<dbReference type="InterPro" id="IPR036291">
    <property type="entry name" value="NAD(P)-bd_dom_sf"/>
</dbReference>
<evidence type="ECO:0000313" key="9">
    <source>
        <dbReference type="EMBL" id="QED29271.1"/>
    </source>
</evidence>
<dbReference type="PRINTS" id="PR00335">
    <property type="entry name" value="KUPTAKETRKA"/>
</dbReference>
<proteinExistence type="predicted"/>
<dbReference type="PROSITE" id="PS51202">
    <property type="entry name" value="RCK_C"/>
    <property type="match status" value="2"/>
</dbReference>
<dbReference type="Gene3D" id="3.40.50.720">
    <property type="entry name" value="NAD(P)-binding Rossmann-like Domain"/>
    <property type="match status" value="2"/>
</dbReference>
<keyword evidence="6" id="KW-0406">Ion transport</keyword>
<dbReference type="InterPro" id="IPR050721">
    <property type="entry name" value="Trk_Ktr_HKT_K-transport"/>
</dbReference>
<dbReference type="AlphaFoldDB" id="A0A5B8XVS5"/>
<dbReference type="PROSITE" id="PS51201">
    <property type="entry name" value="RCK_N"/>
    <property type="match status" value="1"/>
</dbReference>
<dbReference type="InterPro" id="IPR006037">
    <property type="entry name" value="RCK_C"/>
</dbReference>
<dbReference type="OrthoDB" id="9775180at2"/>
<keyword evidence="5" id="KW-0520">NAD</keyword>
<feature type="domain" description="RCK C-terminal" evidence="8">
    <location>
        <begin position="386"/>
        <end position="468"/>
    </location>
</feature>
<evidence type="ECO:0000256" key="4">
    <source>
        <dbReference type="ARBA" id="ARBA00022958"/>
    </source>
</evidence>
<dbReference type="NCBIfam" id="NF007034">
    <property type="entry name" value="PRK09496.2-1"/>
    <property type="match status" value="1"/>
</dbReference>
<feature type="domain" description="RCK C-terminal" evidence="8">
    <location>
        <begin position="143"/>
        <end position="224"/>
    </location>
</feature>
<dbReference type="InterPro" id="IPR003148">
    <property type="entry name" value="RCK_N"/>
</dbReference>
<dbReference type="GO" id="GO:0015079">
    <property type="term" value="F:potassium ion transmembrane transporter activity"/>
    <property type="evidence" value="ECO:0007669"/>
    <property type="project" value="InterPro"/>
</dbReference>
<evidence type="ECO:0000259" key="7">
    <source>
        <dbReference type="PROSITE" id="PS51201"/>
    </source>
</evidence>
<dbReference type="InterPro" id="IPR006036">
    <property type="entry name" value="K_uptake_TrkA"/>
</dbReference>
<keyword evidence="2" id="KW-0813">Transport</keyword>
<evidence type="ECO:0000313" key="10">
    <source>
        <dbReference type="Proteomes" id="UP000321595"/>
    </source>
</evidence>
<evidence type="ECO:0000256" key="2">
    <source>
        <dbReference type="ARBA" id="ARBA00022448"/>
    </source>
</evidence>
<evidence type="ECO:0000256" key="6">
    <source>
        <dbReference type="ARBA" id="ARBA00023065"/>
    </source>
</evidence>
<evidence type="ECO:0000256" key="3">
    <source>
        <dbReference type="ARBA" id="ARBA00022538"/>
    </source>
</evidence>
<keyword evidence="3" id="KW-0633">Potassium transport</keyword>
<keyword evidence="4" id="KW-0630">Potassium</keyword>
<dbReference type="InterPro" id="IPR036721">
    <property type="entry name" value="RCK_C_sf"/>
</dbReference>